<sequence>MVLPPSAPRPSAWRDLPVGARVVVRRRLAPEEADGHVWTDVIGVVLGTGPDGLRLRRDPARGSGAPGEADEVVVPAEAIEAAKRLGPRPTPRGR</sequence>
<comment type="caution">
    <text evidence="2">The sequence shown here is derived from an EMBL/GenBank/DDBJ whole genome shotgun (WGS) entry which is preliminary data.</text>
</comment>
<organism evidence="2 3">
    <name type="scientific">Isoptericola cucumis</name>
    <dbReference type="NCBI Taxonomy" id="1776856"/>
    <lineage>
        <taxon>Bacteria</taxon>
        <taxon>Bacillati</taxon>
        <taxon>Actinomycetota</taxon>
        <taxon>Actinomycetes</taxon>
        <taxon>Micrococcales</taxon>
        <taxon>Promicromonosporaceae</taxon>
        <taxon>Isoptericola</taxon>
    </lineage>
</organism>
<evidence type="ECO:0000313" key="3">
    <source>
        <dbReference type="Proteomes" id="UP000632535"/>
    </source>
</evidence>
<dbReference type="InterPro" id="IPR046571">
    <property type="entry name" value="DUF6725"/>
</dbReference>
<evidence type="ECO:0008006" key="4">
    <source>
        <dbReference type="Google" id="ProtNLM"/>
    </source>
</evidence>
<name>A0ABQ2B5D8_9MICO</name>
<proteinExistence type="predicted"/>
<gene>
    <name evidence="2" type="ORF">GCM10007368_21030</name>
</gene>
<reference evidence="3" key="1">
    <citation type="journal article" date="2019" name="Int. J. Syst. Evol. Microbiol.">
        <title>The Global Catalogue of Microorganisms (GCM) 10K type strain sequencing project: providing services to taxonomists for standard genome sequencing and annotation.</title>
        <authorList>
            <consortium name="The Broad Institute Genomics Platform"/>
            <consortium name="The Broad Institute Genome Sequencing Center for Infectious Disease"/>
            <person name="Wu L."/>
            <person name="Ma J."/>
        </authorList>
    </citation>
    <scope>NUCLEOTIDE SEQUENCE [LARGE SCALE GENOMIC DNA]</scope>
    <source>
        <strain evidence="3">CCM 8653</strain>
    </source>
</reference>
<dbReference type="EMBL" id="BMDG01000006">
    <property type="protein sequence ID" value="GGI08411.1"/>
    <property type="molecule type" value="Genomic_DNA"/>
</dbReference>
<protein>
    <recommendedName>
        <fullName evidence="4">Ferrous iron transport protein A</fullName>
    </recommendedName>
</protein>
<dbReference type="Pfam" id="PF20486">
    <property type="entry name" value="DUF6725"/>
    <property type="match status" value="1"/>
</dbReference>
<feature type="region of interest" description="Disordered" evidence="1">
    <location>
        <begin position="49"/>
        <end position="71"/>
    </location>
</feature>
<evidence type="ECO:0000256" key="1">
    <source>
        <dbReference type="SAM" id="MobiDB-lite"/>
    </source>
</evidence>
<evidence type="ECO:0000313" key="2">
    <source>
        <dbReference type="EMBL" id="GGI08411.1"/>
    </source>
</evidence>
<dbReference type="RefSeq" id="WP_188523651.1">
    <property type="nucleotide sequence ID" value="NZ_BMDG01000006.1"/>
</dbReference>
<accession>A0ABQ2B5D8</accession>
<dbReference type="Proteomes" id="UP000632535">
    <property type="component" value="Unassembled WGS sequence"/>
</dbReference>
<keyword evidence="3" id="KW-1185">Reference proteome</keyword>